<name>A0A3B0UAI7_9ZZZZ</name>
<dbReference type="AlphaFoldDB" id="A0A3B0UAI7"/>
<dbReference type="InterPro" id="IPR006680">
    <property type="entry name" value="Amidohydro-rel"/>
</dbReference>
<dbReference type="Pfam" id="PF04909">
    <property type="entry name" value="Amidohydro_2"/>
    <property type="match status" value="1"/>
</dbReference>
<evidence type="ECO:0000313" key="2">
    <source>
        <dbReference type="EMBL" id="VAW23502.1"/>
    </source>
</evidence>
<dbReference type="EMBL" id="UOEP01000198">
    <property type="protein sequence ID" value="VAW23502.1"/>
    <property type="molecule type" value="Genomic_DNA"/>
</dbReference>
<dbReference type="SUPFAM" id="SSF51556">
    <property type="entry name" value="Metallo-dependent hydrolases"/>
    <property type="match status" value="1"/>
</dbReference>
<gene>
    <name evidence="2" type="ORF">MNBD_BACTEROID01-2569</name>
</gene>
<proteinExistence type="predicted"/>
<sequence length="384" mass="44913">MSGNNDLQTLIKELKEPVNYREFSKNLKNKWEGTGKNILIAGNEFKKVVLTPLMMDFNNKGFTGLDKEKIHYYLPPRKQIIDQLVDLFTGIKQYYDFSDIQLFEIFPFLAINTENLEFGNESTRYYKKTLKDILNQYFKDFSKGDSGDDRYEYLSNKLDRLRNPQSNGSNEKFNPLDSGFYYFAGIKLYPPLGFDPWPDGNDGKSKQKLKKACYLYEFCVEKNIPITTHCSNGGFMVAGKEDARKFTNPQRWENVLEAYPKLKVNFAHDGIHDGDKVETEWNRTILGYVIKYDNVFFDIADNVYERNYFKRFFNFILKQNFTSVQLGKISRRMLFGTDFMMLLLGSESYYDYLASFSETDAFNNAFVDKYAICNKNSFEFIFGG</sequence>
<dbReference type="Gene3D" id="3.20.20.140">
    <property type="entry name" value="Metal-dependent hydrolases"/>
    <property type="match status" value="1"/>
</dbReference>
<evidence type="ECO:0000259" key="1">
    <source>
        <dbReference type="Pfam" id="PF04909"/>
    </source>
</evidence>
<dbReference type="GO" id="GO:0016787">
    <property type="term" value="F:hydrolase activity"/>
    <property type="evidence" value="ECO:0007669"/>
    <property type="project" value="InterPro"/>
</dbReference>
<reference evidence="2" key="1">
    <citation type="submission" date="2018-06" db="EMBL/GenBank/DDBJ databases">
        <authorList>
            <person name="Zhirakovskaya E."/>
        </authorList>
    </citation>
    <scope>NUCLEOTIDE SEQUENCE</scope>
</reference>
<dbReference type="InterPro" id="IPR032466">
    <property type="entry name" value="Metal_Hydrolase"/>
</dbReference>
<protein>
    <recommendedName>
        <fullName evidence="1">Amidohydrolase-related domain-containing protein</fullName>
    </recommendedName>
</protein>
<organism evidence="2">
    <name type="scientific">hydrothermal vent metagenome</name>
    <dbReference type="NCBI Taxonomy" id="652676"/>
    <lineage>
        <taxon>unclassified sequences</taxon>
        <taxon>metagenomes</taxon>
        <taxon>ecological metagenomes</taxon>
    </lineage>
</organism>
<accession>A0A3B0UAI7</accession>
<feature type="domain" description="Amidohydrolase-related" evidence="1">
    <location>
        <begin position="181"/>
        <end position="353"/>
    </location>
</feature>